<dbReference type="Gene3D" id="2.40.50.140">
    <property type="entry name" value="Nucleic acid-binding proteins"/>
    <property type="match status" value="1"/>
</dbReference>
<feature type="domain" description="CP-type G" evidence="12">
    <location>
        <begin position="59"/>
        <end position="225"/>
    </location>
</feature>
<evidence type="ECO:0000256" key="6">
    <source>
        <dbReference type="ARBA" id="ARBA00022801"/>
    </source>
</evidence>
<keyword evidence="4 10" id="KW-0699">rRNA-binding</keyword>
<dbReference type="KEGG" id="bpsi:IX83_07360"/>
<dbReference type="Gene3D" id="3.40.50.300">
    <property type="entry name" value="P-loop containing nucleotide triphosphate hydrolases"/>
    <property type="match status" value="1"/>
</dbReference>
<dbReference type="Proteomes" id="UP000028945">
    <property type="component" value="Chromosome"/>
</dbReference>
<dbReference type="OrthoDB" id="9809485at2"/>
<evidence type="ECO:0000259" key="11">
    <source>
        <dbReference type="PROSITE" id="PS50936"/>
    </source>
</evidence>
<dbReference type="PANTHER" id="PTHR32120:SF11">
    <property type="entry name" value="SMALL RIBOSOMAL SUBUNIT BIOGENESIS GTPASE RSGA 1, MITOCHONDRIAL-RELATED"/>
    <property type="match status" value="1"/>
</dbReference>
<keyword evidence="1 10" id="KW-0963">Cytoplasm</keyword>
<dbReference type="SUPFAM" id="SSF50249">
    <property type="entry name" value="Nucleic acid-binding proteins"/>
    <property type="match status" value="1"/>
</dbReference>
<comment type="function">
    <text evidence="10">One of several proteins that assist in the late maturation steps of the functional core of the 30S ribosomal subunit. Helps release RbfA from mature subunits. May play a role in the assembly of ribosomal proteins into the subunit. Circularly permuted GTPase that catalyzes slow GTP hydrolysis, GTPase activity is stimulated by the 30S ribosomal subunit.</text>
</comment>
<evidence type="ECO:0000256" key="7">
    <source>
        <dbReference type="ARBA" id="ARBA00022833"/>
    </source>
</evidence>
<dbReference type="InterPro" id="IPR010914">
    <property type="entry name" value="RsgA_GTPase_dom"/>
</dbReference>
<dbReference type="GO" id="GO:0019843">
    <property type="term" value="F:rRNA binding"/>
    <property type="evidence" value="ECO:0007669"/>
    <property type="project" value="UniProtKB-KW"/>
</dbReference>
<evidence type="ECO:0000256" key="9">
    <source>
        <dbReference type="ARBA" id="ARBA00023134"/>
    </source>
</evidence>
<comment type="subcellular location">
    <subcellularLocation>
        <location evidence="10">Cytoplasm</location>
    </subcellularLocation>
</comment>
<dbReference type="SUPFAM" id="SSF52540">
    <property type="entry name" value="P-loop containing nucleoside triphosphate hydrolases"/>
    <property type="match status" value="1"/>
</dbReference>
<dbReference type="CDD" id="cd01854">
    <property type="entry name" value="YjeQ_EngC"/>
    <property type="match status" value="1"/>
</dbReference>
<keyword evidence="2 10" id="KW-0690">Ribosome biogenesis</keyword>
<dbReference type="AlphaFoldDB" id="A0A077DHX1"/>
<feature type="binding site" evidence="10">
    <location>
        <begin position="166"/>
        <end position="174"/>
    </location>
    <ligand>
        <name>GTP</name>
        <dbReference type="ChEBI" id="CHEBI:37565"/>
    </ligand>
</feature>
<evidence type="ECO:0000313" key="13">
    <source>
        <dbReference type="EMBL" id="AIL33137.1"/>
    </source>
</evidence>
<protein>
    <recommendedName>
        <fullName evidence="10">Small ribosomal subunit biogenesis GTPase RsgA</fullName>
        <ecNumber evidence="10">3.6.1.-</ecNumber>
    </recommendedName>
</protein>
<keyword evidence="9 10" id="KW-0342">GTP-binding</keyword>
<organism evidence="13 14">
    <name type="scientific">Basilea psittacipulmonis DSM 24701</name>
    <dbReference type="NCBI Taxonomy" id="1072685"/>
    <lineage>
        <taxon>Bacteria</taxon>
        <taxon>Pseudomonadati</taxon>
        <taxon>Pseudomonadota</taxon>
        <taxon>Betaproteobacteria</taxon>
        <taxon>Burkholderiales</taxon>
        <taxon>Alcaligenaceae</taxon>
        <taxon>Basilea</taxon>
    </lineage>
</organism>
<evidence type="ECO:0000256" key="3">
    <source>
        <dbReference type="ARBA" id="ARBA00022723"/>
    </source>
</evidence>
<evidence type="ECO:0000256" key="8">
    <source>
        <dbReference type="ARBA" id="ARBA00022884"/>
    </source>
</evidence>
<dbReference type="NCBIfam" id="TIGR00157">
    <property type="entry name" value="ribosome small subunit-dependent GTPase A"/>
    <property type="match status" value="1"/>
</dbReference>
<feature type="binding site" evidence="10">
    <location>
        <position position="262"/>
    </location>
    <ligand>
        <name>Zn(2+)</name>
        <dbReference type="ChEBI" id="CHEBI:29105"/>
    </ligand>
</feature>
<feature type="domain" description="EngC GTPase" evidence="11">
    <location>
        <begin position="75"/>
        <end position="223"/>
    </location>
</feature>
<evidence type="ECO:0000256" key="1">
    <source>
        <dbReference type="ARBA" id="ARBA00022490"/>
    </source>
</evidence>
<keyword evidence="8 10" id="KW-0694">RNA-binding</keyword>
<name>A0A077DHX1_9BURK</name>
<dbReference type="GO" id="GO:0042274">
    <property type="term" value="P:ribosomal small subunit biogenesis"/>
    <property type="evidence" value="ECO:0007669"/>
    <property type="project" value="UniProtKB-UniRule"/>
</dbReference>
<dbReference type="PROSITE" id="PS50936">
    <property type="entry name" value="ENGC_GTPASE"/>
    <property type="match status" value="1"/>
</dbReference>
<sequence length="293" mass="33375">MKGLVTAAHGRHYEVELENGKHYRCYPKGKKSIVCVGDHVQVNVQNEQQAWIEEILPRKNLLYRSDKMRSRQFAANIDQLIIVIATEPDFSLDLLGRAVTAAWAEHIDPIILLNKCDLQEKVDRCLEKIFFYTQHVPLIKLSALNTQEVEALLLPKLEHKTSILLGQSGMGKSTILNALVPDANCQTQEISQALGTGKHTTTHSTLYHLPHHRGQIIDSPGFQAFGLFHLSHEQILQGFPEFNEYLKDCRFYNCTHQKEPHCGVRQALAEGKIDPERYDLYLRLLADIQVSFD</sequence>
<dbReference type="InterPro" id="IPR012340">
    <property type="entry name" value="NA-bd_OB-fold"/>
</dbReference>
<dbReference type="PROSITE" id="PS51721">
    <property type="entry name" value="G_CP"/>
    <property type="match status" value="1"/>
</dbReference>
<keyword evidence="6 10" id="KW-0378">Hydrolase</keyword>
<dbReference type="InterPro" id="IPR027417">
    <property type="entry name" value="P-loop_NTPase"/>
</dbReference>
<dbReference type="PANTHER" id="PTHR32120">
    <property type="entry name" value="SMALL RIBOSOMAL SUBUNIT BIOGENESIS GTPASE RSGA"/>
    <property type="match status" value="1"/>
</dbReference>
<keyword evidence="3 10" id="KW-0479">Metal-binding</keyword>
<evidence type="ECO:0000256" key="10">
    <source>
        <dbReference type="HAMAP-Rule" id="MF_01820"/>
    </source>
</evidence>
<comment type="cofactor">
    <cofactor evidence="10">
        <name>Zn(2+)</name>
        <dbReference type="ChEBI" id="CHEBI:29105"/>
    </cofactor>
    <text evidence="10">Binds 1 zinc ion per subunit.</text>
</comment>
<dbReference type="GO" id="GO:0005737">
    <property type="term" value="C:cytoplasm"/>
    <property type="evidence" value="ECO:0007669"/>
    <property type="project" value="UniProtKB-SubCell"/>
</dbReference>
<dbReference type="Gene3D" id="1.10.40.50">
    <property type="entry name" value="Probable gtpase engc, domain 3"/>
    <property type="match status" value="1"/>
</dbReference>
<feature type="binding site" evidence="10">
    <location>
        <position position="254"/>
    </location>
    <ligand>
        <name>Zn(2+)</name>
        <dbReference type="ChEBI" id="CHEBI:29105"/>
    </ligand>
</feature>
<dbReference type="eggNOG" id="COG1162">
    <property type="taxonomic scope" value="Bacteria"/>
</dbReference>
<dbReference type="RefSeq" id="WP_038500762.1">
    <property type="nucleotide sequence ID" value="NZ_AFWK01000012.1"/>
</dbReference>
<keyword evidence="5 10" id="KW-0547">Nucleotide-binding</keyword>
<dbReference type="InterPro" id="IPR031944">
    <property type="entry name" value="RsgA_N"/>
</dbReference>
<evidence type="ECO:0000259" key="12">
    <source>
        <dbReference type="PROSITE" id="PS51721"/>
    </source>
</evidence>
<dbReference type="GO" id="GO:0005525">
    <property type="term" value="F:GTP binding"/>
    <property type="evidence" value="ECO:0007669"/>
    <property type="project" value="UniProtKB-UniRule"/>
</dbReference>
<dbReference type="CDD" id="cd04466">
    <property type="entry name" value="S1_YloQ_GTPase"/>
    <property type="match status" value="1"/>
</dbReference>
<keyword evidence="14" id="KW-1185">Reference proteome</keyword>
<evidence type="ECO:0000256" key="2">
    <source>
        <dbReference type="ARBA" id="ARBA00022517"/>
    </source>
</evidence>
<dbReference type="Pfam" id="PF03193">
    <property type="entry name" value="RsgA_GTPase"/>
    <property type="match status" value="1"/>
</dbReference>
<evidence type="ECO:0000313" key="14">
    <source>
        <dbReference type="Proteomes" id="UP000028945"/>
    </source>
</evidence>
<feature type="binding site" evidence="10">
    <location>
        <position position="256"/>
    </location>
    <ligand>
        <name>Zn(2+)</name>
        <dbReference type="ChEBI" id="CHEBI:29105"/>
    </ligand>
</feature>
<dbReference type="InterPro" id="IPR030378">
    <property type="entry name" value="G_CP_dom"/>
</dbReference>
<gene>
    <name evidence="10" type="primary">rsgA</name>
    <name evidence="13" type="ORF">IX83_07360</name>
</gene>
<comment type="similarity">
    <text evidence="10">Belongs to the TRAFAC class YlqF/YawG GTPase family. RsgA subfamily.</text>
</comment>
<keyword evidence="7 10" id="KW-0862">Zinc</keyword>
<reference evidence="13 14" key="1">
    <citation type="journal article" date="2014" name="BMC Genomics">
        <title>A genomic perspective on a new bacterial genus and species from the Alcaligenaceae family, Basilea psittacipulmonis.</title>
        <authorList>
            <person name="Whiteson K.L."/>
            <person name="Hernandez D."/>
            <person name="Lazarevic V."/>
            <person name="Gaia N."/>
            <person name="Farinelli L."/>
            <person name="Francois P."/>
            <person name="Pilo P."/>
            <person name="Frey J."/>
            <person name="Schrenzel J."/>
        </authorList>
    </citation>
    <scope>NUCLEOTIDE SEQUENCE [LARGE SCALE GENOMIC DNA]</scope>
    <source>
        <strain evidence="13 14">DSM 24701</strain>
    </source>
</reference>
<dbReference type="STRING" id="1072685.IX83_07360"/>
<feature type="binding site" evidence="10">
    <location>
        <begin position="114"/>
        <end position="117"/>
    </location>
    <ligand>
        <name>GTP</name>
        <dbReference type="ChEBI" id="CHEBI:37565"/>
    </ligand>
</feature>
<dbReference type="HOGENOM" id="CLU_033617_2_0_4"/>
<dbReference type="GO" id="GO:0003924">
    <property type="term" value="F:GTPase activity"/>
    <property type="evidence" value="ECO:0007669"/>
    <property type="project" value="UniProtKB-UniRule"/>
</dbReference>
<comment type="subunit">
    <text evidence="10">Monomer. Associates with 30S ribosomal subunit, binds 16S rRNA.</text>
</comment>
<dbReference type="HAMAP" id="MF_01820">
    <property type="entry name" value="GTPase_RsgA"/>
    <property type="match status" value="1"/>
</dbReference>
<accession>A0A077DHX1</accession>
<evidence type="ECO:0000256" key="5">
    <source>
        <dbReference type="ARBA" id="ARBA00022741"/>
    </source>
</evidence>
<feature type="binding site" evidence="10">
    <location>
        <position position="249"/>
    </location>
    <ligand>
        <name>Zn(2+)</name>
        <dbReference type="ChEBI" id="CHEBI:29105"/>
    </ligand>
</feature>
<evidence type="ECO:0000256" key="4">
    <source>
        <dbReference type="ARBA" id="ARBA00022730"/>
    </source>
</evidence>
<dbReference type="GO" id="GO:0046872">
    <property type="term" value="F:metal ion binding"/>
    <property type="evidence" value="ECO:0007669"/>
    <property type="project" value="UniProtKB-KW"/>
</dbReference>
<proteinExistence type="inferred from homology"/>
<dbReference type="EMBL" id="CP009238">
    <property type="protein sequence ID" value="AIL33137.1"/>
    <property type="molecule type" value="Genomic_DNA"/>
</dbReference>
<dbReference type="EC" id="3.6.1.-" evidence="10"/>
<dbReference type="InterPro" id="IPR004881">
    <property type="entry name" value="Ribosome_biogen_GTPase_RsgA"/>
</dbReference>